<dbReference type="EMBL" id="JACHDD010000013">
    <property type="protein sequence ID" value="MBB5428450.1"/>
    <property type="molecule type" value="Genomic_DNA"/>
</dbReference>
<proteinExistence type="predicted"/>
<evidence type="ECO:0000313" key="2">
    <source>
        <dbReference type="EMBL" id="MBB5428450.1"/>
    </source>
</evidence>
<feature type="compositionally biased region" description="Basic and acidic residues" evidence="1">
    <location>
        <begin position="63"/>
        <end position="75"/>
    </location>
</feature>
<accession>A0A7W8QDQ9</accession>
<organism evidence="2 3">
    <name type="scientific">Paraburkholderia atlantica</name>
    <dbReference type="NCBI Taxonomy" id="2654982"/>
    <lineage>
        <taxon>Bacteria</taxon>
        <taxon>Pseudomonadati</taxon>
        <taxon>Pseudomonadota</taxon>
        <taxon>Betaproteobacteria</taxon>
        <taxon>Burkholderiales</taxon>
        <taxon>Burkholderiaceae</taxon>
        <taxon>Paraburkholderia</taxon>
    </lineage>
</organism>
<sequence length="75" mass="8786">MCYQKPVELLEGVRVSETRLHRRQDNRIVLATRADGHRRKSLQKRPSATLGAERCSSAVPPDLYRRNGKDRRQDW</sequence>
<gene>
    <name evidence="2" type="ORF">HDG40_006644</name>
</gene>
<name>A0A7W8QDQ9_PARAM</name>
<dbReference type="Proteomes" id="UP000592780">
    <property type="component" value="Unassembled WGS sequence"/>
</dbReference>
<protein>
    <submittedName>
        <fullName evidence="2">Uncharacterized protein</fullName>
    </submittedName>
</protein>
<comment type="caution">
    <text evidence="2">The sequence shown here is derived from an EMBL/GenBank/DDBJ whole genome shotgun (WGS) entry which is preliminary data.</text>
</comment>
<dbReference type="AlphaFoldDB" id="A0A7W8QDQ9"/>
<evidence type="ECO:0000256" key="1">
    <source>
        <dbReference type="SAM" id="MobiDB-lite"/>
    </source>
</evidence>
<reference evidence="2 3" key="1">
    <citation type="submission" date="2020-08" db="EMBL/GenBank/DDBJ databases">
        <title>Genomic Encyclopedia of Type Strains, Phase IV (KMG-V): Genome sequencing to study the core and pangenomes of soil and plant-associated prokaryotes.</title>
        <authorList>
            <person name="Whitman W."/>
        </authorList>
    </citation>
    <scope>NUCLEOTIDE SEQUENCE [LARGE SCALE GENOMIC DNA]</scope>
    <source>
        <strain evidence="2 3">JPY158</strain>
    </source>
</reference>
<feature type="region of interest" description="Disordered" evidence="1">
    <location>
        <begin position="32"/>
        <end position="75"/>
    </location>
</feature>
<keyword evidence="3" id="KW-1185">Reference proteome</keyword>
<evidence type="ECO:0000313" key="3">
    <source>
        <dbReference type="Proteomes" id="UP000592780"/>
    </source>
</evidence>